<dbReference type="GeneID" id="43585819"/>
<dbReference type="PANTHER" id="PTHR45615">
    <property type="entry name" value="MYOSIN HEAVY CHAIN, NON-MUSCLE"/>
    <property type="match status" value="1"/>
</dbReference>
<feature type="compositionally biased region" description="Polar residues" evidence="2">
    <location>
        <begin position="916"/>
        <end position="935"/>
    </location>
</feature>
<dbReference type="OrthoDB" id="2593174at2759"/>
<evidence type="ECO:0000256" key="1">
    <source>
        <dbReference type="SAM" id="Coils"/>
    </source>
</evidence>
<dbReference type="EMBL" id="CP144056">
    <property type="protein sequence ID" value="WWD19327.1"/>
    <property type="molecule type" value="Genomic_DNA"/>
</dbReference>
<keyword evidence="4" id="KW-1185">Reference proteome</keyword>
<reference evidence="3" key="1">
    <citation type="submission" date="2017-08" db="EMBL/GenBank/DDBJ databases">
        <authorList>
            <person name="Cuomo C."/>
            <person name="Billmyre B."/>
            <person name="Heitman J."/>
        </authorList>
    </citation>
    <scope>NUCLEOTIDE SEQUENCE</scope>
    <source>
        <strain evidence="3">CBS 12478</strain>
    </source>
</reference>
<feature type="compositionally biased region" description="Low complexity" evidence="2">
    <location>
        <begin position="46"/>
        <end position="60"/>
    </location>
</feature>
<protein>
    <submittedName>
        <fullName evidence="3">Uncharacterized protein</fullName>
    </submittedName>
</protein>
<keyword evidence="1" id="KW-0175">Coiled coil</keyword>
<evidence type="ECO:0000313" key="4">
    <source>
        <dbReference type="Proteomes" id="UP000322225"/>
    </source>
</evidence>
<feature type="compositionally biased region" description="Polar residues" evidence="2">
    <location>
        <begin position="319"/>
        <end position="342"/>
    </location>
</feature>
<sequence>MSAEAGPGPSTMASSPIVPTTAKQLRIKKRVINLVNPADPEDFSAQSMSPTQSPNSSNQQRQEDESVDTPPTIRLNEGGPTFANTPAGDRVRGILRPSGTPGSGNGVRFFPKNKFRIITPNQSTVQALSPAPKPPPSPTSSSFFSQLLAVTIPSMSPRRTREPTPEEEEEEGPVHLNDSWEVPGQEGEVSLVASSVGSADRTMDSGARDDDSGTYEKEDSWNGQPEIHSSPLSLPSLHEGNTSKDASYQDLELPSTDWQLPEDVSNLLTTKFSPQDPSFSLMDGSSAMASPQRGQAVPKAPSPETEFWGANGHDDLSLASEQSGRLDDSNPTIRRQLSPLPSRSPVMTTIAQVASPTAPRPFSATSIFADMSAEQADLTWPLTRRATEDEVDSAFPSPTKDVSHTLGSTTPKPMTNTGDITEFYDCTAMILSPPDSSVVMRRSPIAKDLVLPTKALFEAQAAHTTALSAELEIYRSLANKLQGEVEERDDVLAKLNMRALEAEVLQTQMQDLRDELAVMKASRQTSLSPSPSPMPRVQERANSVDLPSDRTMAAQSEAKELEIRLAKALSDAAAMTTQLAEVQSAKEQQAAELVQVKATVRSMEEKERDVLVKAEGKLETAQTLRDELENAHRQLDEKEDDLHALQTELDHAHRRLDHLEEVEVQSQTLQNDLEETQQQLEDARRRLDEAHSEEDEVHALRAELESAHAQLDELEAQASSTHEVDSLREELDEANRQISELETHVDELKQVKAADEEELEQLMGEVEKLRNARRKEEDWRGKVGEMERKVEMEELRRKEVERRLSEERELKQNLEGELNQLRDQLRSAQDELFHSRSQRSSPAPAKEDPALRAEVARLRSESASKDLEILNLQRRKVELKEDREMLNIALDSKQQELELMKRKFAVKGIAGSTPLGTSRRASNIQQSVVTPSSDIATPLPGKGMQTRRRSSLAIQTPVPSMAKQNVVSTPLPGMRHGVQLHPSTKVVSRVMRRVEEEENRPPVESLRRKERMLA</sequence>
<evidence type="ECO:0000256" key="2">
    <source>
        <dbReference type="SAM" id="MobiDB-lite"/>
    </source>
</evidence>
<dbReference type="GO" id="GO:0032982">
    <property type="term" value="C:myosin filament"/>
    <property type="evidence" value="ECO:0007669"/>
    <property type="project" value="TreeGrafter"/>
</dbReference>
<feature type="region of interest" description="Disordered" evidence="2">
    <location>
        <begin position="916"/>
        <end position="950"/>
    </location>
</feature>
<feature type="region of interest" description="Disordered" evidence="2">
    <location>
        <begin position="1"/>
        <end position="110"/>
    </location>
</feature>
<organism evidence="3 4">
    <name type="scientific">Kwoniella shandongensis</name>
    <dbReference type="NCBI Taxonomy" id="1734106"/>
    <lineage>
        <taxon>Eukaryota</taxon>
        <taxon>Fungi</taxon>
        <taxon>Dikarya</taxon>
        <taxon>Basidiomycota</taxon>
        <taxon>Agaricomycotina</taxon>
        <taxon>Tremellomycetes</taxon>
        <taxon>Tremellales</taxon>
        <taxon>Cryptococcaceae</taxon>
        <taxon>Kwoniella</taxon>
    </lineage>
</organism>
<feature type="compositionally biased region" description="Polar residues" evidence="2">
    <location>
        <begin position="266"/>
        <end position="278"/>
    </location>
</feature>
<reference evidence="3" key="2">
    <citation type="submission" date="2024-01" db="EMBL/GenBank/DDBJ databases">
        <title>Comparative genomics of Cryptococcus and Kwoniella reveals pathogenesis evolution and contrasting modes of karyotype evolution via chromosome fusion or intercentromeric recombination.</title>
        <authorList>
            <person name="Coelho M.A."/>
            <person name="David-Palma M."/>
            <person name="Shea T."/>
            <person name="Bowers K."/>
            <person name="McGinley-Smith S."/>
            <person name="Mohammad A.W."/>
            <person name="Gnirke A."/>
            <person name="Yurkov A.M."/>
            <person name="Nowrousian M."/>
            <person name="Sun S."/>
            <person name="Cuomo C.A."/>
            <person name="Heitman J."/>
        </authorList>
    </citation>
    <scope>NUCLEOTIDE SEQUENCE</scope>
    <source>
        <strain evidence="3">CBS 12478</strain>
    </source>
</reference>
<dbReference type="GO" id="GO:0051015">
    <property type="term" value="F:actin filament binding"/>
    <property type="evidence" value="ECO:0007669"/>
    <property type="project" value="TreeGrafter"/>
</dbReference>
<feature type="compositionally biased region" description="Basic and acidic residues" evidence="2">
    <location>
        <begin position="845"/>
        <end position="857"/>
    </location>
</feature>
<accession>A0A5M6C742</accession>
<dbReference type="AlphaFoldDB" id="A0A5M6C742"/>
<proteinExistence type="predicted"/>
<dbReference type="Proteomes" id="UP000322225">
    <property type="component" value="Chromosome 6"/>
</dbReference>
<feature type="region of interest" description="Disordered" evidence="2">
    <location>
        <begin position="825"/>
        <end position="857"/>
    </location>
</feature>
<feature type="compositionally biased region" description="Polar residues" evidence="2">
    <location>
        <begin position="11"/>
        <end position="23"/>
    </location>
</feature>
<dbReference type="GO" id="GO:0005737">
    <property type="term" value="C:cytoplasm"/>
    <property type="evidence" value="ECO:0007669"/>
    <property type="project" value="TreeGrafter"/>
</dbReference>
<feature type="region of interest" description="Disordered" evidence="2">
    <location>
        <begin position="993"/>
        <end position="1014"/>
    </location>
</feature>
<dbReference type="PANTHER" id="PTHR45615:SF40">
    <property type="entry name" value="MYOSIN HEAVY CHAIN, NON-MUSCLE"/>
    <property type="match status" value="1"/>
</dbReference>
<name>A0A5M6C742_9TREE</name>
<feature type="compositionally biased region" description="Basic and acidic residues" evidence="2">
    <location>
        <begin position="201"/>
        <end position="220"/>
    </location>
</feature>
<feature type="compositionally biased region" description="Polar residues" evidence="2">
    <location>
        <begin position="405"/>
        <end position="414"/>
    </location>
</feature>
<feature type="coiled-coil region" evidence="1">
    <location>
        <begin position="869"/>
        <end position="903"/>
    </location>
</feature>
<dbReference type="Gene3D" id="1.10.287.1490">
    <property type="match status" value="1"/>
</dbReference>
<feature type="region of interest" description="Disordered" evidence="2">
    <location>
        <begin position="522"/>
        <end position="546"/>
    </location>
</feature>
<dbReference type="RefSeq" id="XP_031863875.1">
    <property type="nucleotide sequence ID" value="XM_032001712.1"/>
</dbReference>
<evidence type="ECO:0000313" key="3">
    <source>
        <dbReference type="EMBL" id="WWD19327.1"/>
    </source>
</evidence>
<feature type="compositionally biased region" description="Basic and acidic residues" evidence="2">
    <location>
        <begin position="825"/>
        <end position="834"/>
    </location>
</feature>
<dbReference type="GO" id="GO:0000146">
    <property type="term" value="F:microfilament motor activity"/>
    <property type="evidence" value="ECO:0007669"/>
    <property type="project" value="TreeGrafter"/>
</dbReference>
<feature type="region of interest" description="Disordered" evidence="2">
    <location>
        <begin position="389"/>
        <end position="414"/>
    </location>
</feature>
<dbReference type="KEGG" id="ksn:43585819"/>
<dbReference type="SUPFAM" id="SSF57997">
    <property type="entry name" value="Tropomyosin"/>
    <property type="match status" value="1"/>
</dbReference>
<dbReference type="GO" id="GO:0016460">
    <property type="term" value="C:myosin II complex"/>
    <property type="evidence" value="ECO:0007669"/>
    <property type="project" value="TreeGrafter"/>
</dbReference>
<feature type="region of interest" description="Disordered" evidence="2">
    <location>
        <begin position="125"/>
        <end position="342"/>
    </location>
</feature>
<gene>
    <name evidence="3" type="ORF">CI109_103786</name>
</gene>